<feature type="region of interest" description="Disordered" evidence="2">
    <location>
        <begin position="69"/>
        <end position="235"/>
    </location>
</feature>
<feature type="compositionally biased region" description="Polar residues" evidence="2">
    <location>
        <begin position="89"/>
        <end position="98"/>
    </location>
</feature>
<feature type="region of interest" description="Disordered" evidence="2">
    <location>
        <begin position="559"/>
        <end position="632"/>
    </location>
</feature>
<feature type="compositionally biased region" description="Low complexity" evidence="2">
    <location>
        <begin position="562"/>
        <end position="580"/>
    </location>
</feature>
<feature type="compositionally biased region" description="Basic residues" evidence="2">
    <location>
        <begin position="99"/>
        <end position="108"/>
    </location>
</feature>
<proteinExistence type="predicted"/>
<reference evidence="3" key="1">
    <citation type="submission" date="2019-03" db="EMBL/GenBank/DDBJ databases">
        <title>Long read genome sequence of the mycoparasitic Pythium oligandrum ATCC 38472 isolated from sugarbeet rhizosphere.</title>
        <authorList>
            <person name="Gaulin E."/>
        </authorList>
    </citation>
    <scope>NUCLEOTIDE SEQUENCE</scope>
    <source>
        <strain evidence="3">ATCC 38472_TT</strain>
    </source>
</reference>
<feature type="region of interest" description="Disordered" evidence="2">
    <location>
        <begin position="492"/>
        <end position="523"/>
    </location>
</feature>
<feature type="compositionally biased region" description="Basic and acidic residues" evidence="2">
    <location>
        <begin position="502"/>
        <end position="518"/>
    </location>
</feature>
<dbReference type="Proteomes" id="UP000794436">
    <property type="component" value="Unassembled WGS sequence"/>
</dbReference>
<evidence type="ECO:0000256" key="1">
    <source>
        <dbReference type="SAM" id="Coils"/>
    </source>
</evidence>
<accession>A0A8K1C5B9</accession>
<keyword evidence="1" id="KW-0175">Coiled coil</keyword>
<keyword evidence="4" id="KW-1185">Reference proteome</keyword>
<feature type="compositionally biased region" description="Low complexity" evidence="2">
    <location>
        <begin position="220"/>
        <end position="235"/>
    </location>
</feature>
<protein>
    <submittedName>
        <fullName evidence="3">Uncharacterized protein</fullName>
    </submittedName>
</protein>
<sequence length="632" mass="68261">MQPASAAATEPLTHALLQSAASTLSLLSDGSTLTMDSQAWSQTSLSRETSALTAPSDDTVSPVATTIVTTEIRVEPQGISRQSSGGSSLTPTASSTKTTGRRRPRNPRRFVVTELPPEQDELFLRPESPTMATTDTSNVSPSHPLHGRSRSAIVKSSSTSTPVRYRPGKTEVRGRFTIIDLSPDSPRTLPSDPSILSSDVDLPRLRPSSATFPRRRAPARRFSNASSSSSSASTASAPAASVVTGIAATPAPLQTVAQVPVDTPMEREYYLPPTHSNTIHAPVRMDLSGFDRHLEFLQQESTDMKSLLQSIISSNSRWIDALAGAGVHRTPFQGLGISSSSISSTNTAVNGVETLEDKYAALLQAHTELEGKHEKLRRHASQLERNNIMLETRLRQETSLNDELRAHVDQLTQYTESLILGGLDFPFSEESGLLPSMSTTSTVPETPVVTTPLLPKADVTAAHVVETTPEDNNAYEEATPMDVEEVEVVGTEVEPQENNQQETKDEEPAHEANEELLKQPRRVSVLQVDTSSPMVDTPSNQDEAVVSVVVEDDEAPHDVTMASPLSSAPSSPSAYSAYSPTGSETSSVDHKHTRRKRRPSFAGSSTSVRSGDVSPRLPHLSPKALYHHHKQF</sequence>
<evidence type="ECO:0000313" key="4">
    <source>
        <dbReference type="Proteomes" id="UP000794436"/>
    </source>
</evidence>
<gene>
    <name evidence="3" type="ORF">Poli38472_006655</name>
</gene>
<dbReference type="EMBL" id="SPLM01000145">
    <property type="protein sequence ID" value="TMW56645.1"/>
    <property type="molecule type" value="Genomic_DNA"/>
</dbReference>
<feature type="compositionally biased region" description="Polar residues" evidence="2">
    <location>
        <begin position="130"/>
        <end position="141"/>
    </location>
</feature>
<dbReference type="OrthoDB" id="113794at2759"/>
<name>A0A8K1C5B9_PYTOL</name>
<evidence type="ECO:0000256" key="2">
    <source>
        <dbReference type="SAM" id="MobiDB-lite"/>
    </source>
</evidence>
<dbReference type="AlphaFoldDB" id="A0A8K1C5B9"/>
<evidence type="ECO:0000313" key="3">
    <source>
        <dbReference type="EMBL" id="TMW56645.1"/>
    </source>
</evidence>
<organism evidence="3 4">
    <name type="scientific">Pythium oligandrum</name>
    <name type="common">Mycoparasitic fungus</name>
    <dbReference type="NCBI Taxonomy" id="41045"/>
    <lineage>
        <taxon>Eukaryota</taxon>
        <taxon>Sar</taxon>
        <taxon>Stramenopiles</taxon>
        <taxon>Oomycota</taxon>
        <taxon>Peronosporomycetes</taxon>
        <taxon>Pythiales</taxon>
        <taxon>Pythiaceae</taxon>
        <taxon>Pythium</taxon>
    </lineage>
</organism>
<comment type="caution">
    <text evidence="3">The sequence shown here is derived from an EMBL/GenBank/DDBJ whole genome shotgun (WGS) entry which is preliminary data.</text>
</comment>
<feature type="compositionally biased region" description="Low complexity" evidence="2">
    <location>
        <begin position="77"/>
        <end position="88"/>
    </location>
</feature>
<feature type="coiled-coil region" evidence="1">
    <location>
        <begin position="352"/>
        <end position="393"/>
    </location>
</feature>